<dbReference type="AlphaFoldDB" id="A0A7S2UXI3"/>
<evidence type="ECO:0000313" key="2">
    <source>
        <dbReference type="EMBL" id="CAD9862180.1"/>
    </source>
</evidence>
<organism evidence="2">
    <name type="scientific">Fibrocapsa japonica</name>
    <dbReference type="NCBI Taxonomy" id="94617"/>
    <lineage>
        <taxon>Eukaryota</taxon>
        <taxon>Sar</taxon>
        <taxon>Stramenopiles</taxon>
        <taxon>Ochrophyta</taxon>
        <taxon>Raphidophyceae</taxon>
        <taxon>Chattonellales</taxon>
        <taxon>Chattonellaceae</taxon>
        <taxon>Fibrocapsa</taxon>
    </lineage>
</organism>
<reference evidence="2" key="1">
    <citation type="submission" date="2021-01" db="EMBL/GenBank/DDBJ databases">
        <authorList>
            <person name="Corre E."/>
            <person name="Pelletier E."/>
            <person name="Niang G."/>
            <person name="Scheremetjew M."/>
            <person name="Finn R."/>
            <person name="Kale V."/>
            <person name="Holt S."/>
            <person name="Cochrane G."/>
            <person name="Meng A."/>
            <person name="Brown T."/>
            <person name="Cohen L."/>
        </authorList>
    </citation>
    <scope>NUCLEOTIDE SEQUENCE</scope>
    <source>
        <strain evidence="2">CCMP1661</strain>
    </source>
</reference>
<feature type="signal peptide" evidence="1">
    <location>
        <begin position="1"/>
        <end position="17"/>
    </location>
</feature>
<evidence type="ECO:0000256" key="1">
    <source>
        <dbReference type="SAM" id="SignalP"/>
    </source>
</evidence>
<accession>A0A7S2UXI3</accession>
<proteinExistence type="predicted"/>
<protein>
    <submittedName>
        <fullName evidence="2">Uncharacterized protein</fullName>
    </submittedName>
</protein>
<feature type="chain" id="PRO_5031202817" evidence="1">
    <location>
        <begin position="18"/>
        <end position="194"/>
    </location>
</feature>
<gene>
    <name evidence="2" type="ORF">FJAP1339_LOCUS4712</name>
</gene>
<dbReference type="EMBL" id="HBHR01009880">
    <property type="protein sequence ID" value="CAD9862180.1"/>
    <property type="molecule type" value="Transcribed_RNA"/>
</dbReference>
<keyword evidence="1" id="KW-0732">Signal</keyword>
<name>A0A7S2UXI3_9STRA</name>
<sequence>MNKVFLNLAFFVGSVSAFGAGLGVVPLDGAFASQCTVCTYDTNICMAGGSNGAFVASESATLFNLIDTTTPTGEPTIAFHLMGASDTTLWGVDGHGDQLDHCRNNMFSGDRMQMNPFTLGWELENMSGMRNYHDWFDGNPVEVYISHTDGPSVVYINTDTCGPNEPAGNDCGRTCDDFDKTKFVIDCEHFDGFQ</sequence>